<dbReference type="OrthoDB" id="5571059at2"/>
<dbReference type="HOGENOM" id="CLU_2425201_0_0_10"/>
<gene>
    <name evidence="2" type="ordered locus">SRU_1722</name>
</gene>
<keyword evidence="1" id="KW-1133">Transmembrane helix</keyword>
<dbReference type="AlphaFoldDB" id="Q2S1U1"/>
<dbReference type="Proteomes" id="UP000008674">
    <property type="component" value="Chromosome"/>
</dbReference>
<keyword evidence="3" id="KW-1185">Reference proteome</keyword>
<accession>Q2S1U1</accession>
<reference evidence="2 3" key="1">
    <citation type="journal article" date="2005" name="Proc. Natl. Acad. Sci. U.S.A.">
        <title>The genome of Salinibacter ruber: convergence and gene exchange among hyperhalophilic bacteria and archaea.</title>
        <authorList>
            <person name="Mongodin E.F."/>
            <person name="Nelson K.E."/>
            <person name="Daugherty S."/>
            <person name="Deboy R.T."/>
            <person name="Wister J."/>
            <person name="Khouri H."/>
            <person name="Weidman J."/>
            <person name="Walsh D.A."/>
            <person name="Papke R.T."/>
            <person name="Sanchez Perez G."/>
            <person name="Sharma A.K."/>
            <person name="Nesbo C.L."/>
            <person name="MacLeod D."/>
            <person name="Bapteste E."/>
            <person name="Doolittle W.F."/>
            <person name="Charlebois R.L."/>
            <person name="Legault B."/>
            <person name="Rodriguez-Valera F."/>
        </authorList>
    </citation>
    <scope>NUCLEOTIDE SEQUENCE [LARGE SCALE GENOMIC DNA]</scope>
    <source>
        <strain evidence="3">DSM 13855 / CECT 5946 / M31</strain>
    </source>
</reference>
<dbReference type="STRING" id="309807.SRU_1722"/>
<sequence>MKTDPSLSVERPPVATSPMRCRLFRPAPPSIIHCLIISDRQIWLIAAGLIAVDLLVFMIPIVPVLAAYVLVARPAWFKEFIDDVYDRTGPH</sequence>
<dbReference type="EnsemblBacteria" id="ABC46175">
    <property type="protein sequence ID" value="ABC46175"/>
    <property type="gene ID" value="SRU_1722"/>
</dbReference>
<protein>
    <submittedName>
        <fullName evidence="2">Uncharacterized protein</fullName>
    </submittedName>
</protein>
<keyword evidence="1" id="KW-0812">Transmembrane</keyword>
<proteinExistence type="predicted"/>
<organism evidence="2 3">
    <name type="scientific">Salinibacter ruber (strain DSM 13855 / M31)</name>
    <dbReference type="NCBI Taxonomy" id="309807"/>
    <lineage>
        <taxon>Bacteria</taxon>
        <taxon>Pseudomonadati</taxon>
        <taxon>Rhodothermota</taxon>
        <taxon>Rhodothermia</taxon>
        <taxon>Rhodothermales</taxon>
        <taxon>Salinibacteraceae</taxon>
        <taxon>Salinibacter</taxon>
    </lineage>
</organism>
<keyword evidence="1" id="KW-0472">Membrane</keyword>
<dbReference type="KEGG" id="sru:SRU_1722"/>
<evidence type="ECO:0000313" key="2">
    <source>
        <dbReference type="EMBL" id="ABC46175.1"/>
    </source>
</evidence>
<evidence type="ECO:0000256" key="1">
    <source>
        <dbReference type="SAM" id="Phobius"/>
    </source>
</evidence>
<name>Q2S1U1_SALRD</name>
<evidence type="ECO:0000313" key="3">
    <source>
        <dbReference type="Proteomes" id="UP000008674"/>
    </source>
</evidence>
<dbReference type="EMBL" id="CP000159">
    <property type="protein sequence ID" value="ABC46175.1"/>
    <property type="molecule type" value="Genomic_DNA"/>
</dbReference>
<feature type="transmembrane region" description="Helical" evidence="1">
    <location>
        <begin position="42"/>
        <end position="71"/>
    </location>
</feature>